<keyword evidence="2" id="KW-1185">Reference proteome</keyword>
<organism evidence="1 2">
    <name type="scientific">Hygrophoropsis aurantiaca</name>
    <dbReference type="NCBI Taxonomy" id="72124"/>
    <lineage>
        <taxon>Eukaryota</taxon>
        <taxon>Fungi</taxon>
        <taxon>Dikarya</taxon>
        <taxon>Basidiomycota</taxon>
        <taxon>Agaricomycotina</taxon>
        <taxon>Agaricomycetes</taxon>
        <taxon>Agaricomycetidae</taxon>
        <taxon>Boletales</taxon>
        <taxon>Coniophorineae</taxon>
        <taxon>Hygrophoropsidaceae</taxon>
        <taxon>Hygrophoropsis</taxon>
    </lineage>
</organism>
<name>A0ACB7ZP66_9AGAM</name>
<evidence type="ECO:0000313" key="2">
    <source>
        <dbReference type="Proteomes" id="UP000790377"/>
    </source>
</evidence>
<accession>A0ACB7ZP66</accession>
<comment type="caution">
    <text evidence="1">The sequence shown here is derived from an EMBL/GenBank/DDBJ whole genome shotgun (WGS) entry which is preliminary data.</text>
</comment>
<sequence length="220" mass="24390">MNAHQAPNDLNALPGESARSERYTHSFPGAKYLLPSDEEERSRYLFILHEINHLNSHSLLALQHELFKMDGRMILPPISISPGAEILDSGIGSATWLMDCCKQLPSCQFYGIDIKSKVFPDTSMDTLSNLHLSVASVTALPQNWADKFILVNQRLLMAGLTLKNWKLALEEIYRVLECGGFVQLLKSDSDSVQSGPETTAGAKLLHHIMVTNGLNPECSK</sequence>
<feature type="non-terminal residue" evidence="1">
    <location>
        <position position="220"/>
    </location>
</feature>
<reference evidence="1" key="1">
    <citation type="journal article" date="2021" name="New Phytol.">
        <title>Evolutionary innovations through gain and loss of genes in the ectomycorrhizal Boletales.</title>
        <authorList>
            <person name="Wu G."/>
            <person name="Miyauchi S."/>
            <person name="Morin E."/>
            <person name="Kuo A."/>
            <person name="Drula E."/>
            <person name="Varga T."/>
            <person name="Kohler A."/>
            <person name="Feng B."/>
            <person name="Cao Y."/>
            <person name="Lipzen A."/>
            <person name="Daum C."/>
            <person name="Hundley H."/>
            <person name="Pangilinan J."/>
            <person name="Johnson J."/>
            <person name="Barry K."/>
            <person name="LaButti K."/>
            <person name="Ng V."/>
            <person name="Ahrendt S."/>
            <person name="Min B."/>
            <person name="Choi I.G."/>
            <person name="Park H."/>
            <person name="Plett J.M."/>
            <person name="Magnuson J."/>
            <person name="Spatafora J.W."/>
            <person name="Nagy L.G."/>
            <person name="Henrissat B."/>
            <person name="Grigoriev I.V."/>
            <person name="Yang Z.L."/>
            <person name="Xu J."/>
            <person name="Martin F.M."/>
        </authorList>
    </citation>
    <scope>NUCLEOTIDE SEQUENCE</scope>
    <source>
        <strain evidence="1">ATCC 28755</strain>
    </source>
</reference>
<dbReference type="EMBL" id="MU269446">
    <property type="protein sequence ID" value="KAH7902870.1"/>
    <property type="molecule type" value="Genomic_DNA"/>
</dbReference>
<evidence type="ECO:0000313" key="1">
    <source>
        <dbReference type="EMBL" id="KAH7902870.1"/>
    </source>
</evidence>
<proteinExistence type="predicted"/>
<dbReference type="Proteomes" id="UP000790377">
    <property type="component" value="Unassembled WGS sequence"/>
</dbReference>
<gene>
    <name evidence="1" type="ORF">BJ138DRAFT_1021428</name>
</gene>
<protein>
    <submittedName>
        <fullName evidence="1">Uncharacterized protein</fullName>
    </submittedName>
</protein>